<organism evidence="1 2">
    <name type="scientific">Paenibacillus chartarius</name>
    <dbReference type="NCBI Taxonomy" id="747481"/>
    <lineage>
        <taxon>Bacteria</taxon>
        <taxon>Bacillati</taxon>
        <taxon>Bacillota</taxon>
        <taxon>Bacilli</taxon>
        <taxon>Bacillales</taxon>
        <taxon>Paenibacillaceae</taxon>
        <taxon>Paenibacillus</taxon>
    </lineage>
</organism>
<dbReference type="EMBL" id="JBHLWN010000067">
    <property type="protein sequence ID" value="MFC0213953.1"/>
    <property type="molecule type" value="Genomic_DNA"/>
</dbReference>
<dbReference type="Proteomes" id="UP001589776">
    <property type="component" value="Unassembled WGS sequence"/>
</dbReference>
<accession>A0ABV6DMS6</accession>
<comment type="caution">
    <text evidence="1">The sequence shown here is derived from an EMBL/GenBank/DDBJ whole genome shotgun (WGS) entry which is preliminary data.</text>
</comment>
<proteinExistence type="predicted"/>
<sequence length="51" mass="6112">MNPPRQIRQYFQDDDNSRSALSMVRFVTGRILFDREGTVREMKAEARRIRP</sequence>
<dbReference type="RefSeq" id="WP_377471283.1">
    <property type="nucleotide sequence ID" value="NZ_JBHLWN010000067.1"/>
</dbReference>
<protein>
    <submittedName>
        <fullName evidence="1">Uncharacterized protein</fullName>
    </submittedName>
</protein>
<gene>
    <name evidence="1" type="ORF">ACFFK0_16095</name>
</gene>
<evidence type="ECO:0000313" key="1">
    <source>
        <dbReference type="EMBL" id="MFC0213953.1"/>
    </source>
</evidence>
<reference evidence="1 2" key="1">
    <citation type="submission" date="2024-09" db="EMBL/GenBank/DDBJ databases">
        <authorList>
            <person name="Sun Q."/>
            <person name="Mori K."/>
        </authorList>
    </citation>
    <scope>NUCLEOTIDE SEQUENCE [LARGE SCALE GENOMIC DNA]</scope>
    <source>
        <strain evidence="1 2">CCM 7759</strain>
    </source>
</reference>
<name>A0ABV6DMS6_9BACL</name>
<evidence type="ECO:0000313" key="2">
    <source>
        <dbReference type="Proteomes" id="UP001589776"/>
    </source>
</evidence>
<keyword evidence="2" id="KW-1185">Reference proteome</keyword>